<name>A0A8T0GNJ1_CERPU</name>
<accession>A0A8T0GNJ1</accession>
<gene>
    <name evidence="1" type="ORF">KC19_10G040200</name>
</gene>
<dbReference type="AlphaFoldDB" id="A0A8T0GNJ1"/>
<organism evidence="1 2">
    <name type="scientific">Ceratodon purpureus</name>
    <name type="common">Fire moss</name>
    <name type="synonym">Dicranum purpureum</name>
    <dbReference type="NCBI Taxonomy" id="3225"/>
    <lineage>
        <taxon>Eukaryota</taxon>
        <taxon>Viridiplantae</taxon>
        <taxon>Streptophyta</taxon>
        <taxon>Embryophyta</taxon>
        <taxon>Bryophyta</taxon>
        <taxon>Bryophytina</taxon>
        <taxon>Bryopsida</taxon>
        <taxon>Dicranidae</taxon>
        <taxon>Pseudoditrichales</taxon>
        <taxon>Ditrichaceae</taxon>
        <taxon>Ceratodon</taxon>
    </lineage>
</organism>
<comment type="caution">
    <text evidence="1">The sequence shown here is derived from an EMBL/GenBank/DDBJ whole genome shotgun (WGS) entry which is preliminary data.</text>
</comment>
<dbReference type="EMBL" id="CM026431">
    <property type="protein sequence ID" value="KAG0558592.1"/>
    <property type="molecule type" value="Genomic_DNA"/>
</dbReference>
<proteinExistence type="predicted"/>
<evidence type="ECO:0000313" key="1">
    <source>
        <dbReference type="EMBL" id="KAG0558592.1"/>
    </source>
</evidence>
<keyword evidence="2" id="KW-1185">Reference proteome</keyword>
<evidence type="ECO:0000313" key="2">
    <source>
        <dbReference type="Proteomes" id="UP000822688"/>
    </source>
</evidence>
<dbReference type="Proteomes" id="UP000822688">
    <property type="component" value="Chromosome 10"/>
</dbReference>
<protein>
    <submittedName>
        <fullName evidence="1">Uncharacterized protein</fullName>
    </submittedName>
</protein>
<reference evidence="1" key="1">
    <citation type="submission" date="2020-06" db="EMBL/GenBank/DDBJ databases">
        <title>WGS assembly of Ceratodon purpureus strain R40.</title>
        <authorList>
            <person name="Carey S.B."/>
            <person name="Jenkins J."/>
            <person name="Shu S."/>
            <person name="Lovell J.T."/>
            <person name="Sreedasyam A."/>
            <person name="Maumus F."/>
            <person name="Tiley G.P."/>
            <person name="Fernandez-Pozo N."/>
            <person name="Barry K."/>
            <person name="Chen C."/>
            <person name="Wang M."/>
            <person name="Lipzen A."/>
            <person name="Daum C."/>
            <person name="Saski C.A."/>
            <person name="Payton A.C."/>
            <person name="Mcbreen J.C."/>
            <person name="Conrad R.E."/>
            <person name="Kollar L.M."/>
            <person name="Olsson S."/>
            <person name="Huttunen S."/>
            <person name="Landis J.B."/>
            <person name="Wickett N.J."/>
            <person name="Johnson M.G."/>
            <person name="Rensing S.A."/>
            <person name="Grimwood J."/>
            <person name="Schmutz J."/>
            <person name="Mcdaniel S.F."/>
        </authorList>
    </citation>
    <scope>NUCLEOTIDE SEQUENCE</scope>
    <source>
        <strain evidence="1">R40</strain>
    </source>
</reference>
<sequence length="118" mass="13277">MKFARCGLPNYPEDRSIYPVKKMDHTKVYPFTVSLPRYASSREYVRTLLNQLKSCPNCSAAADEFPVSLLPRVQMLPNGKNLIFKGLASASEQWRISAEDCYSESAFTPQARVGLSPK</sequence>